<feature type="region of interest" description="Disordered" evidence="3">
    <location>
        <begin position="1"/>
        <end position="110"/>
    </location>
</feature>
<feature type="compositionally biased region" description="Basic and acidic residues" evidence="3">
    <location>
        <begin position="383"/>
        <end position="393"/>
    </location>
</feature>
<protein>
    <submittedName>
        <fullName evidence="5">E3 ubiquitin-protein ligase UHRF1</fullName>
    </submittedName>
</protein>
<name>A0A6A4UWZ2_AMPAM</name>
<dbReference type="PROSITE" id="PS51015">
    <property type="entry name" value="YDG"/>
    <property type="match status" value="1"/>
</dbReference>
<keyword evidence="6" id="KW-1185">Reference proteome</keyword>
<dbReference type="GO" id="GO:0005634">
    <property type="term" value="C:nucleus"/>
    <property type="evidence" value="ECO:0007669"/>
    <property type="project" value="UniProtKB-SubCell"/>
</dbReference>
<dbReference type="FunFam" id="2.30.280.10:FF:000005">
    <property type="entry name" value="E3 ubiquitin-protein ligase UHRF1"/>
    <property type="match status" value="1"/>
</dbReference>
<keyword evidence="1 2" id="KW-0539">Nucleus</keyword>
<organism evidence="5 6">
    <name type="scientific">Amphibalanus amphitrite</name>
    <name type="common">Striped barnacle</name>
    <name type="synonym">Balanus amphitrite</name>
    <dbReference type="NCBI Taxonomy" id="1232801"/>
    <lineage>
        <taxon>Eukaryota</taxon>
        <taxon>Metazoa</taxon>
        <taxon>Ecdysozoa</taxon>
        <taxon>Arthropoda</taxon>
        <taxon>Crustacea</taxon>
        <taxon>Multicrustacea</taxon>
        <taxon>Cirripedia</taxon>
        <taxon>Thoracica</taxon>
        <taxon>Thoracicalcarea</taxon>
        <taxon>Balanomorpha</taxon>
        <taxon>Balanoidea</taxon>
        <taxon>Balanidae</taxon>
        <taxon>Amphibalaninae</taxon>
        <taxon>Amphibalanus</taxon>
    </lineage>
</organism>
<evidence type="ECO:0000256" key="1">
    <source>
        <dbReference type="ARBA" id="ARBA00023242"/>
    </source>
</evidence>
<dbReference type="OrthoDB" id="2270193at2759"/>
<feature type="compositionally biased region" description="Acidic residues" evidence="3">
    <location>
        <begin position="88"/>
        <end position="101"/>
    </location>
</feature>
<dbReference type="GO" id="GO:0044027">
    <property type="term" value="P:negative regulation of gene expression via chromosomal CpG island methylation"/>
    <property type="evidence" value="ECO:0007669"/>
    <property type="project" value="TreeGrafter"/>
</dbReference>
<dbReference type="EMBL" id="VIIS01002210">
    <property type="protein sequence ID" value="KAF0287146.1"/>
    <property type="molecule type" value="Genomic_DNA"/>
</dbReference>
<dbReference type="Proteomes" id="UP000440578">
    <property type="component" value="Unassembled WGS sequence"/>
</dbReference>
<gene>
    <name evidence="5" type="primary">Uhrf1</name>
    <name evidence="5" type="ORF">FJT64_014333</name>
</gene>
<dbReference type="Gene3D" id="2.30.280.10">
    <property type="entry name" value="SRA-YDG"/>
    <property type="match status" value="1"/>
</dbReference>
<evidence type="ECO:0000256" key="3">
    <source>
        <dbReference type="SAM" id="MobiDB-lite"/>
    </source>
</evidence>
<accession>A0A6A4UWZ2</accession>
<dbReference type="InterPro" id="IPR036987">
    <property type="entry name" value="SRA-YDG_sf"/>
</dbReference>
<evidence type="ECO:0000313" key="6">
    <source>
        <dbReference type="Proteomes" id="UP000440578"/>
    </source>
</evidence>
<feature type="compositionally biased region" description="Basic and acidic residues" evidence="3">
    <location>
        <begin position="401"/>
        <end position="414"/>
    </location>
</feature>
<feature type="compositionally biased region" description="Basic and acidic residues" evidence="3">
    <location>
        <begin position="466"/>
        <end position="475"/>
    </location>
</feature>
<sequence length="493" mass="55240">MPGKVEALSELEKLQQQNREANRKVLQELGLLEPKRPAPAIKSRPAKRPRPQPERDDAEYGTELAAGRRRSTRQSNKPVKFSSLDYGSDVEDDSEDEDYEDEGGRRRARKPYTPRIRVSVPKNRENVYGAIPGVAVGTWWQTRLECCADGIHRPTVAGIHSGPSGAYSIALSGGYEDDLDWGDCFTYTGEGGRDLKGTAAQPKNLRTAPQSKNQELTRGNLALTKNVETRTPVRVIRGYKLQSPYAPEEGYRYDGLYWVEKFWLCRGQSGFMVYKYAMKRCEDQPPPPWESGADGDSASCDEPMSDKEKDEEEEEKEKENKVSKGKNGRRGQGRKKKGPKAARDDSEVSPGEEEDGNGIEEETGKDEQQKMDEESENGTAPVEKMEEENNGKEAEDEENKEQEVIDDKIGETKKAPAVRGKRGRKKKETKADPTNVLKKAVDNVEPTGEETEENKGTAKEEDDGKEQEGGEKEDAKDETEEEVKETEKNADEE</sequence>
<reference evidence="5 6" key="1">
    <citation type="submission" date="2019-07" db="EMBL/GenBank/DDBJ databases">
        <title>Draft genome assembly of a fouling barnacle, Amphibalanus amphitrite (Darwin, 1854): The first reference genome for Thecostraca.</title>
        <authorList>
            <person name="Kim W."/>
        </authorList>
    </citation>
    <scope>NUCLEOTIDE SEQUENCE [LARGE SCALE GENOMIC DNA]</scope>
    <source>
        <strain evidence="5">SNU_AA5</strain>
        <tissue evidence="5">Soma without cirri and trophi</tissue>
    </source>
</reference>
<dbReference type="InterPro" id="IPR015947">
    <property type="entry name" value="PUA-like_sf"/>
</dbReference>
<feature type="domain" description="YDG" evidence="4">
    <location>
        <begin position="129"/>
        <end position="280"/>
    </location>
</feature>
<feature type="compositionally biased region" description="Basic residues" evidence="3">
    <location>
        <begin position="419"/>
        <end position="428"/>
    </location>
</feature>
<proteinExistence type="predicted"/>
<dbReference type="InterPro" id="IPR003105">
    <property type="entry name" value="SRA_YDG"/>
</dbReference>
<evidence type="ECO:0000313" key="5">
    <source>
        <dbReference type="EMBL" id="KAF0287146.1"/>
    </source>
</evidence>
<dbReference type="SMART" id="SM00466">
    <property type="entry name" value="SRA"/>
    <property type="match status" value="1"/>
</dbReference>
<comment type="subcellular location">
    <subcellularLocation>
        <location evidence="2">Nucleus</location>
    </subcellularLocation>
</comment>
<evidence type="ECO:0000259" key="4">
    <source>
        <dbReference type="PROSITE" id="PS51015"/>
    </source>
</evidence>
<dbReference type="PANTHER" id="PTHR14140">
    <property type="entry name" value="E3 UBIQUITIN-PROTEIN LIGASE UHRF-RELATED"/>
    <property type="match status" value="1"/>
</dbReference>
<dbReference type="GO" id="GO:0061630">
    <property type="term" value="F:ubiquitin protein ligase activity"/>
    <property type="evidence" value="ECO:0007669"/>
    <property type="project" value="TreeGrafter"/>
</dbReference>
<feature type="compositionally biased region" description="Basic residues" evidence="3">
    <location>
        <begin position="323"/>
        <end position="340"/>
    </location>
</feature>
<dbReference type="Pfam" id="PF02182">
    <property type="entry name" value="SAD_SRA"/>
    <property type="match status" value="1"/>
</dbReference>
<dbReference type="PANTHER" id="PTHR14140:SF27">
    <property type="entry name" value="OS04G0289800 PROTEIN"/>
    <property type="match status" value="1"/>
</dbReference>
<dbReference type="SUPFAM" id="SSF88697">
    <property type="entry name" value="PUA domain-like"/>
    <property type="match status" value="1"/>
</dbReference>
<dbReference type="GO" id="GO:0016567">
    <property type="term" value="P:protein ubiquitination"/>
    <property type="evidence" value="ECO:0007669"/>
    <property type="project" value="TreeGrafter"/>
</dbReference>
<comment type="caution">
    <text evidence="5">The sequence shown here is derived from an EMBL/GenBank/DDBJ whole genome shotgun (WGS) entry which is preliminary data.</text>
</comment>
<feature type="region of interest" description="Disordered" evidence="3">
    <location>
        <begin position="285"/>
        <end position="493"/>
    </location>
</feature>
<feature type="compositionally biased region" description="Acidic residues" evidence="3">
    <location>
        <begin position="350"/>
        <end position="364"/>
    </location>
</feature>
<evidence type="ECO:0000256" key="2">
    <source>
        <dbReference type="PROSITE-ProRule" id="PRU00358"/>
    </source>
</evidence>
<dbReference type="InterPro" id="IPR045134">
    <property type="entry name" value="UHRF1/2-like"/>
</dbReference>
<dbReference type="AlphaFoldDB" id="A0A6A4UWZ2"/>